<dbReference type="PATRIC" id="fig|273678.4.peg.699"/>
<evidence type="ECO:0000256" key="2">
    <source>
        <dbReference type="SAM" id="Phobius"/>
    </source>
</evidence>
<feature type="transmembrane region" description="Helical" evidence="2">
    <location>
        <begin position="12"/>
        <end position="36"/>
    </location>
</feature>
<dbReference type="EMBL" id="JYJB01000005">
    <property type="protein sequence ID" value="KJL49075.1"/>
    <property type="molecule type" value="Genomic_DNA"/>
</dbReference>
<dbReference type="Gene3D" id="2.60.40.1240">
    <property type="match status" value="1"/>
</dbReference>
<evidence type="ECO:0000256" key="1">
    <source>
        <dbReference type="ARBA" id="ARBA00022729"/>
    </source>
</evidence>
<evidence type="ECO:0008006" key="5">
    <source>
        <dbReference type="Google" id="ProtNLM"/>
    </source>
</evidence>
<reference evidence="3 4" key="1">
    <citation type="submission" date="2015-02" db="EMBL/GenBank/DDBJ databases">
        <title>Draft genome sequences of ten Microbacterium spp. with emphasis on heavy metal contaminated environments.</title>
        <authorList>
            <person name="Corretto E."/>
        </authorList>
    </citation>
    <scope>NUCLEOTIDE SEQUENCE [LARGE SCALE GENOMIC DNA]</scope>
    <source>
        <strain evidence="3 4">SA35</strain>
    </source>
</reference>
<name>A0A0M2HVX5_9MICO</name>
<gene>
    <name evidence="3" type="ORF">RS84_00705</name>
</gene>
<keyword evidence="1" id="KW-0732">Signal</keyword>
<keyword evidence="4" id="KW-1185">Reference proteome</keyword>
<dbReference type="AlphaFoldDB" id="A0A0M2HVX5"/>
<protein>
    <recommendedName>
        <fullName evidence="5">DUF4352 domain-containing protein</fullName>
    </recommendedName>
</protein>
<proteinExistence type="predicted"/>
<evidence type="ECO:0000313" key="4">
    <source>
        <dbReference type="Proteomes" id="UP000033900"/>
    </source>
</evidence>
<dbReference type="InterPro" id="IPR029050">
    <property type="entry name" value="Immunoprotect_excell_Ig-like"/>
</dbReference>
<dbReference type="Proteomes" id="UP000033900">
    <property type="component" value="Unassembled WGS sequence"/>
</dbReference>
<accession>A0A0M2HVX5</accession>
<evidence type="ECO:0000313" key="3">
    <source>
        <dbReference type="EMBL" id="KJL49075.1"/>
    </source>
</evidence>
<keyword evidence="2" id="KW-0812">Transmembrane</keyword>
<organism evidence="3 4">
    <name type="scientific">Microbacterium hydrocarbonoxydans</name>
    <dbReference type="NCBI Taxonomy" id="273678"/>
    <lineage>
        <taxon>Bacteria</taxon>
        <taxon>Bacillati</taxon>
        <taxon>Actinomycetota</taxon>
        <taxon>Actinomycetes</taxon>
        <taxon>Micrococcales</taxon>
        <taxon>Microbacteriaceae</taxon>
        <taxon>Microbacterium</taxon>
    </lineage>
</organism>
<dbReference type="STRING" id="273678.RS84_00705"/>
<keyword evidence="2" id="KW-0472">Membrane</keyword>
<comment type="caution">
    <text evidence="3">The sequence shown here is derived from an EMBL/GenBank/DDBJ whole genome shotgun (WGS) entry which is preliminary data.</text>
</comment>
<keyword evidence="2" id="KW-1133">Transmembrane helix</keyword>
<sequence length="204" mass="21436">MHGIRSAISRRAIPAWITIGVLALGSAALISAGAFATARHVPADVAIGEEVRTPTYAVTVLDVEVTDAVEEQFLEADPGETLLLVTMRLENLSDATIGVGTTSDRISSRLVGTTTPLLELSGVSDQRGTRAWHDITSAAAPLLQPGVPAEVTVAWRVDSSDLDSGIALEVHEAEVHTGQIILSSDVVTWAQGEQVARIGLEVRG</sequence>